<dbReference type="Proteomes" id="UP000288259">
    <property type="component" value="Unassembled WGS sequence"/>
</dbReference>
<dbReference type="OrthoDB" id="72963at2"/>
<reference evidence="4" key="1">
    <citation type="journal article" date="2018" name="Front. Microbiol.">
        <title>Genome-Based Analysis Reveals the Taxonomy and Diversity of the Family Idiomarinaceae.</title>
        <authorList>
            <person name="Liu Y."/>
            <person name="Lai Q."/>
            <person name="Shao Z."/>
        </authorList>
    </citation>
    <scope>NUCLEOTIDE SEQUENCE [LARGE SCALE GENOMIC DNA]</scope>
    <source>
        <strain evidence="4">CVS-6</strain>
    </source>
</reference>
<dbReference type="RefSeq" id="WP_126754096.1">
    <property type="nucleotide sequence ID" value="NZ_PIPY01000004.1"/>
</dbReference>
<name>A0A432YME0_9GAMM</name>
<accession>A0A432YME0</accession>
<protein>
    <recommendedName>
        <fullName evidence="2">Excalibur calcium-binding domain-containing protein</fullName>
    </recommendedName>
</protein>
<dbReference type="Pfam" id="PF05901">
    <property type="entry name" value="Excalibur"/>
    <property type="match status" value="1"/>
</dbReference>
<dbReference type="EMBL" id="PIPY01000004">
    <property type="protein sequence ID" value="RUO62134.1"/>
    <property type="molecule type" value="Genomic_DNA"/>
</dbReference>
<evidence type="ECO:0000259" key="2">
    <source>
        <dbReference type="Pfam" id="PF05901"/>
    </source>
</evidence>
<comment type="caution">
    <text evidence="3">The sequence shown here is derived from an EMBL/GenBank/DDBJ whole genome shotgun (WGS) entry which is preliminary data.</text>
</comment>
<evidence type="ECO:0000313" key="3">
    <source>
        <dbReference type="EMBL" id="RUO62134.1"/>
    </source>
</evidence>
<feature type="domain" description="Excalibur calcium-binding" evidence="2">
    <location>
        <begin position="59"/>
        <end position="90"/>
    </location>
</feature>
<evidence type="ECO:0000256" key="1">
    <source>
        <dbReference type="SAM" id="MobiDB-lite"/>
    </source>
</evidence>
<keyword evidence="4" id="KW-1185">Reference proteome</keyword>
<organism evidence="3 4">
    <name type="scientific">Pseudidiomarina insulisalsae</name>
    <dbReference type="NCBI Taxonomy" id="575789"/>
    <lineage>
        <taxon>Bacteria</taxon>
        <taxon>Pseudomonadati</taxon>
        <taxon>Pseudomonadota</taxon>
        <taxon>Gammaproteobacteria</taxon>
        <taxon>Alteromonadales</taxon>
        <taxon>Idiomarinaceae</taxon>
        <taxon>Pseudidiomarina</taxon>
    </lineage>
</organism>
<dbReference type="InterPro" id="IPR008613">
    <property type="entry name" value="Excalibur_Ca-bd_domain"/>
</dbReference>
<evidence type="ECO:0000313" key="4">
    <source>
        <dbReference type="Proteomes" id="UP000288259"/>
    </source>
</evidence>
<sequence>MKKWILLAILALAAWNYHLNKQAEQRGEERGLIKEIVQGVQGAVFKHDPRFRCDGRRFCHEMRSAEEALFFLSNCPETQLDDNANGIPCEEDFPPEENLTAGQN</sequence>
<feature type="region of interest" description="Disordered" evidence="1">
    <location>
        <begin position="83"/>
        <end position="104"/>
    </location>
</feature>
<gene>
    <name evidence="3" type="ORF">CWI71_04595</name>
</gene>
<proteinExistence type="predicted"/>
<dbReference type="AlphaFoldDB" id="A0A432YME0"/>